<dbReference type="AlphaFoldDB" id="A8PA03"/>
<dbReference type="OrthoDB" id="76224at2759"/>
<accession>A8PA03</accession>
<keyword evidence="3" id="KW-1185">Reference proteome</keyword>
<dbReference type="GO" id="GO:0006360">
    <property type="term" value="P:transcription by RNA polymerase I"/>
    <property type="evidence" value="ECO:0007669"/>
    <property type="project" value="InterPro"/>
</dbReference>
<evidence type="ECO:0000313" key="2">
    <source>
        <dbReference type="EMBL" id="EAU81852.1"/>
    </source>
</evidence>
<evidence type="ECO:0000256" key="1">
    <source>
        <dbReference type="SAM" id="MobiDB-lite"/>
    </source>
</evidence>
<dbReference type="InParanoid" id="A8PA03"/>
<dbReference type="PANTHER" id="PTHR28155:SF1">
    <property type="entry name" value="DNA-DIRECTED RNA POLYMERASE I SUBUNIT RPA34.5-DOMAIN-CONTAINING PROTEIN"/>
    <property type="match status" value="1"/>
</dbReference>
<dbReference type="InterPro" id="IPR013240">
    <property type="entry name" value="DNA-dir_RNA_pol1_su_RPA34"/>
</dbReference>
<feature type="compositionally biased region" description="Basic and acidic residues" evidence="1">
    <location>
        <begin position="248"/>
        <end position="266"/>
    </location>
</feature>
<dbReference type="Pfam" id="PF08208">
    <property type="entry name" value="RNA_polI_A34"/>
    <property type="match status" value="1"/>
</dbReference>
<feature type="region of interest" description="Disordered" evidence="1">
    <location>
        <begin position="168"/>
        <end position="297"/>
    </location>
</feature>
<dbReference type="Proteomes" id="UP000001861">
    <property type="component" value="Unassembled WGS sequence"/>
</dbReference>
<feature type="region of interest" description="Disordered" evidence="1">
    <location>
        <begin position="1"/>
        <end position="55"/>
    </location>
</feature>
<protein>
    <submittedName>
        <fullName evidence="2">Uncharacterized protein</fullName>
    </submittedName>
</protein>
<name>A8PA03_COPC7</name>
<reference evidence="2 3" key="1">
    <citation type="journal article" date="2010" name="Proc. Natl. Acad. Sci. U.S.A.">
        <title>Insights into evolution of multicellular fungi from the assembled chromosomes of the mushroom Coprinopsis cinerea (Coprinus cinereus).</title>
        <authorList>
            <person name="Stajich J.E."/>
            <person name="Wilke S.K."/>
            <person name="Ahren D."/>
            <person name="Au C.H."/>
            <person name="Birren B.W."/>
            <person name="Borodovsky M."/>
            <person name="Burns C."/>
            <person name="Canback B."/>
            <person name="Casselton L.A."/>
            <person name="Cheng C.K."/>
            <person name="Deng J."/>
            <person name="Dietrich F.S."/>
            <person name="Fargo D.C."/>
            <person name="Farman M.L."/>
            <person name="Gathman A.C."/>
            <person name="Goldberg J."/>
            <person name="Guigo R."/>
            <person name="Hoegger P.J."/>
            <person name="Hooker J.B."/>
            <person name="Huggins A."/>
            <person name="James T.Y."/>
            <person name="Kamada T."/>
            <person name="Kilaru S."/>
            <person name="Kodira C."/>
            <person name="Kues U."/>
            <person name="Kupfer D."/>
            <person name="Kwan H.S."/>
            <person name="Lomsadze A."/>
            <person name="Li W."/>
            <person name="Lilly W.W."/>
            <person name="Ma L.J."/>
            <person name="Mackey A.J."/>
            <person name="Manning G."/>
            <person name="Martin F."/>
            <person name="Muraguchi H."/>
            <person name="Natvig D.O."/>
            <person name="Palmerini H."/>
            <person name="Ramesh M.A."/>
            <person name="Rehmeyer C.J."/>
            <person name="Roe B.A."/>
            <person name="Shenoy N."/>
            <person name="Stanke M."/>
            <person name="Ter-Hovhannisyan V."/>
            <person name="Tunlid A."/>
            <person name="Velagapudi R."/>
            <person name="Vision T.J."/>
            <person name="Zeng Q."/>
            <person name="Zolan M.E."/>
            <person name="Pukkila P.J."/>
        </authorList>
    </citation>
    <scope>NUCLEOTIDE SEQUENCE [LARGE SCALE GENOMIC DNA]</scope>
    <source>
        <strain evidence="3">Okayama-7 / 130 / ATCC MYA-4618 / FGSC 9003</strain>
    </source>
</reference>
<dbReference type="Gene3D" id="6.20.250.70">
    <property type="match status" value="1"/>
</dbReference>
<dbReference type="GeneID" id="6016495"/>
<gene>
    <name evidence="2" type="ORF">CC1G_06063</name>
</gene>
<feature type="compositionally biased region" description="Low complexity" evidence="1">
    <location>
        <begin position="1"/>
        <end position="15"/>
    </location>
</feature>
<feature type="compositionally biased region" description="Polar residues" evidence="1">
    <location>
        <begin position="172"/>
        <end position="181"/>
    </location>
</feature>
<evidence type="ECO:0000313" key="3">
    <source>
        <dbReference type="Proteomes" id="UP000001861"/>
    </source>
</evidence>
<dbReference type="InterPro" id="IPR053263">
    <property type="entry name" value="Euk_RPA34_RNAP_subunit"/>
</dbReference>
<dbReference type="EMBL" id="AACS02000002">
    <property type="protein sequence ID" value="EAU81852.1"/>
    <property type="molecule type" value="Genomic_DNA"/>
</dbReference>
<sequence>MSSASSSSSERSSSSPEPISTVLKKKGKANATANGKGPRNEGTEDPTWAFKPPPGRVLVNSLGDAGEFDWDAVNNDDDVEIWVIRAPSAVKPKHLSSLQIDPPSSSKTLKVGTLKKKHAAFDIWSIGKEITDETPVGGEEINTLSCLLPRSKKGKVYHAPKPIARRLVLSAQPVSPTQAEPQTLPDRDPSTQKYKNPPRPSYPNELLKHAFKPYGSNTTTVNGDTREEEDGSMDVDVNAQTPSTKPSTKTDAKPDPEPKKSKDKEKKGKKRKVASDETTVEEDAAPKKKSKKSKSSS</sequence>
<dbReference type="OMA" id="DMYLAPR"/>
<feature type="compositionally biased region" description="Basic residues" evidence="1">
    <location>
        <begin position="287"/>
        <end position="297"/>
    </location>
</feature>
<dbReference type="RefSeq" id="XP_001839873.1">
    <property type="nucleotide sequence ID" value="XM_001839821.2"/>
</dbReference>
<dbReference type="eggNOG" id="ENOG502SGQX">
    <property type="taxonomic scope" value="Eukaryota"/>
</dbReference>
<proteinExistence type="predicted"/>
<organism evidence="2 3">
    <name type="scientific">Coprinopsis cinerea (strain Okayama-7 / 130 / ATCC MYA-4618 / FGSC 9003)</name>
    <name type="common">Inky cap fungus</name>
    <name type="synonym">Hormographiella aspergillata</name>
    <dbReference type="NCBI Taxonomy" id="240176"/>
    <lineage>
        <taxon>Eukaryota</taxon>
        <taxon>Fungi</taxon>
        <taxon>Dikarya</taxon>
        <taxon>Basidiomycota</taxon>
        <taxon>Agaricomycotina</taxon>
        <taxon>Agaricomycetes</taxon>
        <taxon>Agaricomycetidae</taxon>
        <taxon>Agaricales</taxon>
        <taxon>Agaricineae</taxon>
        <taxon>Psathyrellaceae</taxon>
        <taxon>Coprinopsis</taxon>
    </lineage>
</organism>
<dbReference type="VEuPathDB" id="FungiDB:CC1G_06063"/>
<dbReference type="PANTHER" id="PTHR28155">
    <property type="entry name" value="ACR243WP"/>
    <property type="match status" value="1"/>
</dbReference>
<dbReference type="KEGG" id="cci:CC1G_06063"/>
<feature type="compositionally biased region" description="Polar residues" evidence="1">
    <location>
        <begin position="238"/>
        <end position="247"/>
    </location>
</feature>
<comment type="caution">
    <text evidence="2">The sequence shown here is derived from an EMBL/GenBank/DDBJ whole genome shotgun (WGS) entry which is preliminary data.</text>
</comment>